<dbReference type="PANTHER" id="PTHR43797:SF3">
    <property type="entry name" value="O-ACETYLHOMOSERINE SULFHYDRYLASE"/>
    <property type="match status" value="1"/>
</dbReference>
<dbReference type="FunFam" id="3.40.640.10:FF:000035">
    <property type="entry name" value="O-succinylhomoserine sulfhydrylase"/>
    <property type="match status" value="1"/>
</dbReference>
<name>A0A6N3AJ27_9FIRM</name>
<dbReference type="SUPFAM" id="SSF53383">
    <property type="entry name" value="PLP-dependent transferases"/>
    <property type="match status" value="1"/>
</dbReference>
<evidence type="ECO:0000256" key="6">
    <source>
        <dbReference type="RuleBase" id="RU362118"/>
    </source>
</evidence>
<feature type="modified residue" description="N6-(pyridoxal phosphate)lysine" evidence="5">
    <location>
        <position position="207"/>
    </location>
</feature>
<protein>
    <submittedName>
        <fullName evidence="7">Methionine gamma-lyase</fullName>
        <ecNumber evidence="7">4.4.1.11</ecNumber>
    </submittedName>
</protein>
<dbReference type="InterPro" id="IPR006235">
    <property type="entry name" value="OAc-hSer/O-AcSer_sulfhydrylase"/>
</dbReference>
<dbReference type="InterPro" id="IPR015421">
    <property type="entry name" value="PyrdxlP-dep_Trfase_major"/>
</dbReference>
<dbReference type="GO" id="GO:0030170">
    <property type="term" value="F:pyridoxal phosphate binding"/>
    <property type="evidence" value="ECO:0007669"/>
    <property type="project" value="InterPro"/>
</dbReference>
<evidence type="ECO:0000256" key="2">
    <source>
        <dbReference type="ARBA" id="ARBA00009077"/>
    </source>
</evidence>
<organism evidence="7">
    <name type="scientific">Peptoniphilus gorbachii</name>
    <dbReference type="NCBI Taxonomy" id="411567"/>
    <lineage>
        <taxon>Bacteria</taxon>
        <taxon>Bacillati</taxon>
        <taxon>Bacillota</taxon>
        <taxon>Tissierellia</taxon>
        <taxon>Tissierellales</taxon>
        <taxon>Peptoniphilaceae</taxon>
        <taxon>Peptoniphilus</taxon>
    </lineage>
</organism>
<evidence type="ECO:0000256" key="3">
    <source>
        <dbReference type="ARBA" id="ARBA00022679"/>
    </source>
</evidence>
<proteinExistence type="inferred from homology"/>
<dbReference type="InterPro" id="IPR015424">
    <property type="entry name" value="PyrdxlP-dep_Trfase"/>
</dbReference>
<dbReference type="CDD" id="cd00614">
    <property type="entry name" value="CGS_like"/>
    <property type="match status" value="1"/>
</dbReference>
<dbReference type="Gene3D" id="3.90.1150.10">
    <property type="entry name" value="Aspartate Aminotransferase, domain 1"/>
    <property type="match status" value="1"/>
</dbReference>
<accession>A0A6N3AJ27</accession>
<dbReference type="AlphaFoldDB" id="A0A6N3AJ27"/>
<dbReference type="GO" id="GO:0019346">
    <property type="term" value="P:transsulfuration"/>
    <property type="evidence" value="ECO:0007669"/>
    <property type="project" value="InterPro"/>
</dbReference>
<dbReference type="GO" id="GO:0005737">
    <property type="term" value="C:cytoplasm"/>
    <property type="evidence" value="ECO:0007669"/>
    <property type="project" value="TreeGrafter"/>
</dbReference>
<dbReference type="GO" id="GO:0018826">
    <property type="term" value="F:methionine gamma-lyase activity"/>
    <property type="evidence" value="ECO:0007669"/>
    <property type="project" value="UniProtKB-EC"/>
</dbReference>
<evidence type="ECO:0000256" key="5">
    <source>
        <dbReference type="PIRSR" id="PIRSR001434-2"/>
    </source>
</evidence>
<comment type="cofactor">
    <cofactor evidence="1 6">
        <name>pyridoxal 5'-phosphate</name>
        <dbReference type="ChEBI" id="CHEBI:597326"/>
    </cofactor>
</comment>
<dbReference type="GO" id="GO:0071269">
    <property type="term" value="P:L-homocysteine biosynthetic process"/>
    <property type="evidence" value="ECO:0007669"/>
    <property type="project" value="TreeGrafter"/>
</dbReference>
<dbReference type="EC" id="4.4.1.11" evidence="7"/>
<dbReference type="Pfam" id="PF01053">
    <property type="entry name" value="Cys_Met_Meta_PP"/>
    <property type="match status" value="1"/>
</dbReference>
<sequence length="426" mass="46394">MTKKNLGTLCVQAGYEPKNGEPRVVPIIQSTTFKYDSSEQMGNLFDLKEAGYFYTRLSNPTNDAVAKKIAALEGGVAGILTSSGQAANFYALLNILKAGDHVIASSAIYGGTYNLIAHTMKDLGIESTFVDPSISLEDLNKEFKENTKVVFGETLSNPSLKVLDIETFAKAAHDHGVPLIVDNTFPTPIFLRPIEWGADIVTHSTTKYMNGFANSVGGAVIDSGNFDWSKHKDKFPGLTEPDETYHGVVYTESFGKGAYITKMTTTLMRDLGSIPSPQNSFYLGIGLETLHLRMPRHYENALAVAKFLENNDKISWVSFSALEKDSQHELAQKYLPEGSCGVIAFGIKGGREAATKFMDSLKLAAVVTHVADSRTCVLHPASTTHRQMNDEELLQAGISSDLIRLSVGIEDAEDIIEDIKQALAAI</sequence>
<comment type="similarity">
    <text evidence="2 6">Belongs to the trans-sulfuration enzymes family.</text>
</comment>
<keyword evidence="7" id="KW-0456">Lyase</keyword>
<dbReference type="Gene3D" id="3.40.640.10">
    <property type="entry name" value="Type I PLP-dependent aspartate aminotransferase-like (Major domain)"/>
    <property type="match status" value="1"/>
</dbReference>
<evidence type="ECO:0000256" key="1">
    <source>
        <dbReference type="ARBA" id="ARBA00001933"/>
    </source>
</evidence>
<keyword evidence="4 5" id="KW-0663">Pyridoxal phosphate</keyword>
<dbReference type="EMBL" id="CACRUP010000010">
    <property type="protein sequence ID" value="VYT90377.1"/>
    <property type="molecule type" value="Genomic_DNA"/>
</dbReference>
<dbReference type="GO" id="GO:0004124">
    <property type="term" value="F:cysteine synthase activity"/>
    <property type="evidence" value="ECO:0007669"/>
    <property type="project" value="TreeGrafter"/>
</dbReference>
<dbReference type="RefSeq" id="WP_156701109.1">
    <property type="nucleotide sequence ID" value="NZ_CACRUP010000010.1"/>
</dbReference>
<reference evidence="7" key="1">
    <citation type="submission" date="2019-11" db="EMBL/GenBank/DDBJ databases">
        <authorList>
            <person name="Feng L."/>
        </authorList>
    </citation>
    <scope>NUCLEOTIDE SEQUENCE</scope>
    <source>
        <strain evidence="7">PgorbachiiLFYP46</strain>
    </source>
</reference>
<dbReference type="InterPro" id="IPR000277">
    <property type="entry name" value="Cys/Met-Metab_PyrdxlP-dep_enz"/>
</dbReference>
<gene>
    <name evidence="7" type="primary">mdeA_2</name>
    <name evidence="7" type="ORF">PGLFYP46_01367</name>
</gene>
<dbReference type="PIRSF" id="PIRSF001434">
    <property type="entry name" value="CGS"/>
    <property type="match status" value="1"/>
</dbReference>
<dbReference type="GO" id="GO:0003961">
    <property type="term" value="F:O-acetylhomoserine aminocarboxypropyltransferase activity"/>
    <property type="evidence" value="ECO:0007669"/>
    <property type="project" value="TreeGrafter"/>
</dbReference>
<evidence type="ECO:0000256" key="4">
    <source>
        <dbReference type="ARBA" id="ARBA00022898"/>
    </source>
</evidence>
<dbReference type="InterPro" id="IPR015422">
    <property type="entry name" value="PyrdxlP-dep_Trfase_small"/>
</dbReference>
<dbReference type="GO" id="GO:0006535">
    <property type="term" value="P:cysteine biosynthetic process from serine"/>
    <property type="evidence" value="ECO:0007669"/>
    <property type="project" value="TreeGrafter"/>
</dbReference>
<evidence type="ECO:0000313" key="7">
    <source>
        <dbReference type="EMBL" id="VYT90377.1"/>
    </source>
</evidence>
<dbReference type="NCBIfam" id="TIGR01326">
    <property type="entry name" value="OAH_OAS_sulfhy"/>
    <property type="match status" value="1"/>
</dbReference>
<dbReference type="PANTHER" id="PTHR43797">
    <property type="entry name" value="HOMOCYSTEINE/CYSTEINE SYNTHASE"/>
    <property type="match status" value="1"/>
</dbReference>
<keyword evidence="3" id="KW-0808">Transferase</keyword>